<keyword evidence="8" id="KW-0813">Transport</keyword>
<dbReference type="Pfam" id="PF00520">
    <property type="entry name" value="Ion_trans"/>
    <property type="match status" value="1"/>
</dbReference>
<dbReference type="SUPFAM" id="SSF116726">
    <property type="entry name" value="TrkA C-terminal domain-like"/>
    <property type="match status" value="1"/>
</dbReference>
<comment type="subcellular location">
    <subcellularLocation>
        <location evidence="1">Membrane</location>
        <topology evidence="1">Multi-pass membrane protein</topology>
    </subcellularLocation>
</comment>
<keyword evidence="3 6" id="KW-1133">Transmembrane helix</keyword>
<dbReference type="GO" id="GO:0005216">
    <property type="term" value="F:monoatomic ion channel activity"/>
    <property type="evidence" value="ECO:0007669"/>
    <property type="project" value="InterPro"/>
</dbReference>
<evidence type="ECO:0000259" key="7">
    <source>
        <dbReference type="PROSITE" id="PS51201"/>
    </source>
</evidence>
<gene>
    <name evidence="8" type="ORF">C7443_102184</name>
</gene>
<evidence type="ECO:0000256" key="2">
    <source>
        <dbReference type="ARBA" id="ARBA00022692"/>
    </source>
</evidence>
<dbReference type="GO" id="GO:0006813">
    <property type="term" value="P:potassium ion transport"/>
    <property type="evidence" value="ECO:0007669"/>
    <property type="project" value="InterPro"/>
</dbReference>
<dbReference type="PANTHER" id="PTHR43833:SF9">
    <property type="entry name" value="POTASSIUM CHANNEL PROTEIN YUGO-RELATED"/>
    <property type="match status" value="1"/>
</dbReference>
<dbReference type="InterPro" id="IPR036721">
    <property type="entry name" value="RCK_C_sf"/>
</dbReference>
<dbReference type="PROSITE" id="PS51201">
    <property type="entry name" value="RCK_N"/>
    <property type="match status" value="1"/>
</dbReference>
<name>A0A317MY42_9GAMM</name>
<dbReference type="InterPro" id="IPR003148">
    <property type="entry name" value="RCK_N"/>
</dbReference>
<evidence type="ECO:0000256" key="6">
    <source>
        <dbReference type="SAM" id="Phobius"/>
    </source>
</evidence>
<evidence type="ECO:0000313" key="8">
    <source>
        <dbReference type="EMBL" id="PWV64535.1"/>
    </source>
</evidence>
<dbReference type="Proteomes" id="UP000246569">
    <property type="component" value="Unassembled WGS sequence"/>
</dbReference>
<keyword evidence="4 6" id="KW-0472">Membrane</keyword>
<keyword evidence="2 6" id="KW-0812">Transmembrane</keyword>
<dbReference type="GO" id="GO:0016020">
    <property type="term" value="C:membrane"/>
    <property type="evidence" value="ECO:0007669"/>
    <property type="project" value="UniProtKB-SubCell"/>
</dbReference>
<dbReference type="Gene3D" id="3.40.50.720">
    <property type="entry name" value="NAD(P)-binding Rossmann-like Domain"/>
    <property type="match status" value="1"/>
</dbReference>
<keyword evidence="8" id="KW-0407">Ion channel</keyword>
<organism evidence="8 9">
    <name type="scientific">Plasticicumulans acidivorans</name>
    <dbReference type="NCBI Taxonomy" id="886464"/>
    <lineage>
        <taxon>Bacteria</taxon>
        <taxon>Pseudomonadati</taxon>
        <taxon>Pseudomonadota</taxon>
        <taxon>Gammaproteobacteria</taxon>
        <taxon>Candidatus Competibacteraceae</taxon>
        <taxon>Plasticicumulans</taxon>
    </lineage>
</organism>
<dbReference type="OrthoDB" id="9781411at2"/>
<dbReference type="AlphaFoldDB" id="A0A317MY42"/>
<dbReference type="SUPFAM" id="SSF81324">
    <property type="entry name" value="Voltage-gated potassium channels"/>
    <property type="match status" value="1"/>
</dbReference>
<evidence type="ECO:0000313" key="9">
    <source>
        <dbReference type="Proteomes" id="UP000246569"/>
    </source>
</evidence>
<dbReference type="Pfam" id="PF02254">
    <property type="entry name" value="TrkA_N"/>
    <property type="match status" value="1"/>
</dbReference>
<dbReference type="PRINTS" id="PR00169">
    <property type="entry name" value="KCHANNEL"/>
</dbReference>
<protein>
    <recommendedName>
        <fullName evidence="5">BK channel</fullName>
    </recommendedName>
</protein>
<feature type="domain" description="RCK N-terminal" evidence="7">
    <location>
        <begin position="290"/>
        <end position="408"/>
    </location>
</feature>
<comment type="caution">
    <text evidence="8">The sequence shown here is derived from an EMBL/GenBank/DDBJ whole genome shotgun (WGS) entry which is preliminary data.</text>
</comment>
<accession>A0A317MY42</accession>
<dbReference type="PANTHER" id="PTHR43833">
    <property type="entry name" value="POTASSIUM CHANNEL PROTEIN 2-RELATED-RELATED"/>
    <property type="match status" value="1"/>
</dbReference>
<proteinExistence type="predicted"/>
<dbReference type="InterPro" id="IPR050721">
    <property type="entry name" value="Trk_Ktr_HKT_K-transport"/>
</dbReference>
<dbReference type="InterPro" id="IPR036291">
    <property type="entry name" value="NAD(P)-bd_dom_sf"/>
</dbReference>
<evidence type="ECO:0000256" key="4">
    <source>
        <dbReference type="ARBA" id="ARBA00023136"/>
    </source>
</evidence>
<sequence length="537" mass="60368">MTPAPATWIIRFCYRLDASPGYHRAKRRAYDLLENPDSRLRPYFDVAMCALILATVALIIHEVRNPPTRFTLAFEDTVMHIFIAEYLARMWIWNDSHRIILDAWERAEFLGLRFRLLPALRSVLLHKWQYASSPLAIIDLLAILPSYRPLRVLRFFLLFRVFKLFRYTRSINEFARVLAEKRFELYTLAIFIGFVVFASATAIYIFEAHVETSHINTMFDAVYWSVITIFTVGYGDITPKTPEGKAVAMVLVVAGVAIISFSTSIVVNAFGEKMQLMRDRRLFAETEKLHDCLIVCGYGRVGEVVVDRLIAQERAFVIIDRHPKNVARARGLGLLAICDDAVRAELLERVGINRNASVVLCITGDDVTNLYITLTARQMNPHIRIVARANRSETAKKLRLAGADQVVMPYEVVGLMAAEYIHQPVATNALSGILSGERGMAMDVINAVPRSLLDGARLTELGLSSRRLTLFGVLEAAGSELRPALTVFDVGGRRFYFNPPGSFTLHAGDRLVVLGREMAIAHFREQVQASALHGRAA</sequence>
<evidence type="ECO:0000256" key="3">
    <source>
        <dbReference type="ARBA" id="ARBA00022989"/>
    </source>
</evidence>
<evidence type="ECO:0000256" key="5">
    <source>
        <dbReference type="ARBA" id="ARBA00029579"/>
    </source>
</evidence>
<dbReference type="Gene3D" id="3.30.70.1450">
    <property type="entry name" value="Regulator of K+ conductance, C-terminal domain"/>
    <property type="match status" value="1"/>
</dbReference>
<feature type="transmembrane region" description="Helical" evidence="6">
    <location>
        <begin position="218"/>
        <end position="235"/>
    </location>
</feature>
<dbReference type="InterPro" id="IPR005821">
    <property type="entry name" value="Ion_trans_dom"/>
</dbReference>
<dbReference type="RefSeq" id="WP_110017192.1">
    <property type="nucleotide sequence ID" value="NZ_QGTJ01000002.1"/>
</dbReference>
<dbReference type="Gene3D" id="1.10.287.70">
    <property type="match status" value="1"/>
</dbReference>
<evidence type="ECO:0000256" key="1">
    <source>
        <dbReference type="ARBA" id="ARBA00004141"/>
    </source>
</evidence>
<keyword evidence="8" id="KW-0406">Ion transport</keyword>
<feature type="transmembrane region" description="Helical" evidence="6">
    <location>
        <begin position="185"/>
        <end position="206"/>
    </location>
</feature>
<reference evidence="8 9" key="1">
    <citation type="submission" date="2018-05" db="EMBL/GenBank/DDBJ databases">
        <title>Genomic Encyclopedia of Type Strains, Phase IV (KMG-IV): sequencing the most valuable type-strain genomes for metagenomic binning, comparative biology and taxonomic classification.</title>
        <authorList>
            <person name="Goeker M."/>
        </authorList>
    </citation>
    <scope>NUCLEOTIDE SEQUENCE [LARGE SCALE GENOMIC DNA]</scope>
    <source>
        <strain evidence="8 9">DSM 23606</strain>
    </source>
</reference>
<dbReference type="EMBL" id="QGTJ01000002">
    <property type="protein sequence ID" value="PWV64535.1"/>
    <property type="molecule type" value="Genomic_DNA"/>
</dbReference>
<feature type="transmembrane region" description="Helical" evidence="6">
    <location>
        <begin position="247"/>
        <end position="271"/>
    </location>
</feature>
<keyword evidence="9" id="KW-1185">Reference proteome</keyword>
<dbReference type="SUPFAM" id="SSF51735">
    <property type="entry name" value="NAD(P)-binding Rossmann-fold domains"/>
    <property type="match status" value="1"/>
</dbReference>